<dbReference type="HAMAP" id="MF_02076">
    <property type="entry name" value="Glu_tRNA_synth_type2"/>
    <property type="match status" value="1"/>
</dbReference>
<evidence type="ECO:0000259" key="11">
    <source>
        <dbReference type="Pfam" id="PF00749"/>
    </source>
</evidence>
<dbReference type="SUPFAM" id="SSF52374">
    <property type="entry name" value="Nucleotidylyl transferase"/>
    <property type="match status" value="1"/>
</dbReference>
<dbReference type="GO" id="GO:0004818">
    <property type="term" value="F:glutamate-tRNA ligase activity"/>
    <property type="evidence" value="ECO:0007669"/>
    <property type="project" value="UniProtKB-UniRule"/>
</dbReference>
<keyword evidence="5 10" id="KW-0547">Nucleotide-binding</keyword>
<evidence type="ECO:0000256" key="4">
    <source>
        <dbReference type="ARBA" id="ARBA00022598"/>
    </source>
</evidence>
<feature type="domain" description="tRNA synthetases class I (E and Q) anti-codon binding" evidence="13">
    <location>
        <begin position="491"/>
        <end position="541"/>
    </location>
</feature>
<dbReference type="Gene3D" id="2.40.240.10">
    <property type="entry name" value="Ribosomal Protein L25, Chain P"/>
    <property type="match status" value="1"/>
</dbReference>
<feature type="domain" description="Glutamyl/glutaminyl-tRNA synthetase class Ib catalytic" evidence="11">
    <location>
        <begin position="93"/>
        <end position="395"/>
    </location>
</feature>
<dbReference type="EMBL" id="DQSV01000043">
    <property type="protein sequence ID" value="HIP17080.1"/>
    <property type="molecule type" value="Genomic_DNA"/>
</dbReference>
<dbReference type="NCBIfam" id="TIGR00463">
    <property type="entry name" value="gltX_arch"/>
    <property type="match status" value="1"/>
</dbReference>
<dbReference type="Proteomes" id="UP000605144">
    <property type="component" value="Unassembled WGS sequence"/>
</dbReference>
<comment type="catalytic activity">
    <reaction evidence="9 10">
        <text>tRNA(Glu) + L-glutamate + ATP = L-glutamyl-tRNA(Glu) + AMP + diphosphate</text>
        <dbReference type="Rhea" id="RHEA:23540"/>
        <dbReference type="Rhea" id="RHEA-COMP:9663"/>
        <dbReference type="Rhea" id="RHEA-COMP:9680"/>
        <dbReference type="ChEBI" id="CHEBI:29985"/>
        <dbReference type="ChEBI" id="CHEBI:30616"/>
        <dbReference type="ChEBI" id="CHEBI:33019"/>
        <dbReference type="ChEBI" id="CHEBI:78442"/>
        <dbReference type="ChEBI" id="CHEBI:78520"/>
        <dbReference type="ChEBI" id="CHEBI:456215"/>
        <dbReference type="EC" id="6.1.1.17"/>
    </reaction>
</comment>
<gene>
    <name evidence="10" type="primary">gltX</name>
    <name evidence="14" type="ORF">EYG76_02105</name>
</gene>
<dbReference type="InterPro" id="IPR020058">
    <property type="entry name" value="Glu/Gln-tRNA-synth_Ib_cat-dom"/>
</dbReference>
<evidence type="ECO:0000313" key="14">
    <source>
        <dbReference type="EMBL" id="HIP17080.1"/>
    </source>
</evidence>
<dbReference type="Gene3D" id="3.40.50.620">
    <property type="entry name" value="HUPs"/>
    <property type="match status" value="1"/>
</dbReference>
<dbReference type="PANTHER" id="PTHR43097">
    <property type="entry name" value="GLUTAMINE-TRNA LIGASE"/>
    <property type="match status" value="1"/>
</dbReference>
<keyword evidence="8 10" id="KW-0030">Aminoacyl-tRNA synthetase</keyword>
<dbReference type="Pfam" id="PF00749">
    <property type="entry name" value="tRNA-synt_1c"/>
    <property type="match status" value="1"/>
</dbReference>
<dbReference type="InterPro" id="IPR001412">
    <property type="entry name" value="aa-tRNA-synth_I_CS"/>
</dbReference>
<comment type="similarity">
    <text evidence="2 10">Belongs to the class-I aminoacyl-tRNA synthetase family. Glutamate--tRNA ligase type 2 subfamily.</text>
</comment>
<feature type="domain" description="Glutamyl/glutaminyl-tRNA synthetase class Ib anti-codon binding" evidence="12">
    <location>
        <begin position="399"/>
        <end position="474"/>
    </location>
</feature>
<evidence type="ECO:0000256" key="9">
    <source>
        <dbReference type="ARBA" id="ARBA00048351"/>
    </source>
</evidence>
<dbReference type="GO" id="GO:0032991">
    <property type="term" value="C:protein-containing complex"/>
    <property type="evidence" value="ECO:0007669"/>
    <property type="project" value="UniProtKB-ARBA"/>
</dbReference>
<dbReference type="PANTHER" id="PTHR43097:SF5">
    <property type="entry name" value="GLUTAMATE--TRNA LIGASE"/>
    <property type="match status" value="1"/>
</dbReference>
<dbReference type="InterPro" id="IPR014729">
    <property type="entry name" value="Rossmann-like_a/b/a_fold"/>
</dbReference>
<evidence type="ECO:0000256" key="7">
    <source>
        <dbReference type="ARBA" id="ARBA00022917"/>
    </source>
</evidence>
<comment type="subcellular location">
    <subcellularLocation>
        <location evidence="1 10">Cytoplasm</location>
    </subcellularLocation>
</comment>
<evidence type="ECO:0000256" key="3">
    <source>
        <dbReference type="ARBA" id="ARBA00022490"/>
    </source>
</evidence>
<dbReference type="InterPro" id="IPR050132">
    <property type="entry name" value="Gln/Glu-tRNA_Ligase"/>
</dbReference>
<evidence type="ECO:0000259" key="13">
    <source>
        <dbReference type="Pfam" id="PF20974"/>
    </source>
</evidence>
<name>A0A832YWK4_9EURY</name>
<accession>A0A832YWK4</accession>
<dbReference type="InterPro" id="IPR020059">
    <property type="entry name" value="Glu/Gln-tRNA-synth_Ib_codon-bd"/>
</dbReference>
<dbReference type="AlphaFoldDB" id="A0A832YWK4"/>
<proteinExistence type="inferred from homology"/>
<evidence type="ECO:0000259" key="12">
    <source>
        <dbReference type="Pfam" id="PF03950"/>
    </source>
</evidence>
<reference evidence="14" key="1">
    <citation type="journal article" date="2020" name="ISME J.">
        <title>Gammaproteobacteria mediating utilization of methyl-, sulfur- and petroleum organic compounds in deep ocean hydrothermal plumes.</title>
        <authorList>
            <person name="Zhou Z."/>
            <person name="Liu Y."/>
            <person name="Pan J."/>
            <person name="Cron B.R."/>
            <person name="Toner B.M."/>
            <person name="Anantharaman K."/>
            <person name="Breier J.A."/>
            <person name="Dick G.J."/>
            <person name="Li M."/>
        </authorList>
    </citation>
    <scope>NUCLEOTIDE SEQUENCE</scope>
    <source>
        <strain evidence="14">SZUA-1385</strain>
    </source>
</reference>
<dbReference type="FunFam" id="3.90.800.10:FF:000001">
    <property type="entry name" value="Glutamine--tRNA ligase"/>
    <property type="match status" value="1"/>
</dbReference>
<organism evidence="14 15">
    <name type="scientific">Methanothermococcus okinawensis</name>
    <dbReference type="NCBI Taxonomy" id="155863"/>
    <lineage>
        <taxon>Archaea</taxon>
        <taxon>Methanobacteriati</taxon>
        <taxon>Methanobacteriota</taxon>
        <taxon>Methanomada group</taxon>
        <taxon>Methanococci</taxon>
        <taxon>Methanococcales</taxon>
        <taxon>Methanococcaceae</taxon>
        <taxon>Methanothermococcus</taxon>
    </lineage>
</organism>
<comment type="caution">
    <text evidence="14">The sequence shown here is derived from an EMBL/GenBank/DDBJ whole genome shotgun (WGS) entry which is preliminary data.</text>
</comment>
<dbReference type="EC" id="6.1.1.17" evidence="10"/>
<evidence type="ECO:0000256" key="5">
    <source>
        <dbReference type="ARBA" id="ARBA00022741"/>
    </source>
</evidence>
<dbReference type="SUPFAM" id="SSF50715">
    <property type="entry name" value="Ribosomal protein L25-like"/>
    <property type="match status" value="1"/>
</dbReference>
<sequence length="561" mass="65582">MRDIILKYLLQNSVRYKGKPNPKAVIGKILAENPDLRSSAKEISKIAMELSKEVEAMPLSEQQKKLEEIAPDFESTVKVRKKKELMLKNVKDKVVMRFAPNPSGPLHIGHSRAVVLNDYFVKKYGGKLILRLEDTDPKRVLPEAYDMIKEDLEWLGIKIDDIVIQSDRMEIYYKYGKKLIEMGHAYLCQCDPEEFRELKNKGIPCKCRDNSIEENLELWERMLNNQLEGTCVVRLKTDIKHKNPSIRDFPIFRIETTPHPRTGDKYIVYPLMNFSVPIDDYLLGMSHVLRGKDHIVNTEKQKYIFDYFKWKMPEYIHYGILKIEGPILSTSKIHEGILKGIYDGWDDPKLGTLRALKRRGIMPEAIYKSMIDIGIKQADVKFSWENLYAANKDIIDRDAKRFFFVWSPKILNIEGAELRTLNLRMHPDKDLGTRELIFDGTLYVSDNLEVGKMYRLMELFNIVVEDVEGDVIYAKYHSEDFRVAKENRSKIIHWIPVKDAIKTKVICTNGKKYEGFAEKDFKKVNIDEIVQFERFGFVRVDNKDYNNDNKNLEITCYFAHK</sequence>
<evidence type="ECO:0000256" key="2">
    <source>
        <dbReference type="ARBA" id="ARBA00008927"/>
    </source>
</evidence>
<keyword evidence="4 10" id="KW-0436">Ligase</keyword>
<dbReference type="InterPro" id="IPR011035">
    <property type="entry name" value="Ribosomal_bL25/Gln-tRNA_synth"/>
</dbReference>
<dbReference type="Pfam" id="PF03950">
    <property type="entry name" value="tRNA-synt_1c_C"/>
    <property type="match status" value="1"/>
</dbReference>
<dbReference type="GO" id="GO:0006424">
    <property type="term" value="P:glutamyl-tRNA aminoacylation"/>
    <property type="evidence" value="ECO:0007669"/>
    <property type="project" value="UniProtKB-UniRule"/>
</dbReference>
<dbReference type="Pfam" id="PF20974">
    <property type="entry name" value="tRNA-synt_1c_C2"/>
    <property type="match status" value="1"/>
</dbReference>
<dbReference type="InterPro" id="IPR000924">
    <property type="entry name" value="Glu/Gln-tRNA-synth"/>
</dbReference>
<feature type="short sequence motif" description="'HIGH' region" evidence="10">
    <location>
        <begin position="100"/>
        <end position="110"/>
    </location>
</feature>
<dbReference type="Gene3D" id="2.40.240.100">
    <property type="match status" value="1"/>
</dbReference>
<dbReference type="GO" id="GO:0005524">
    <property type="term" value="F:ATP binding"/>
    <property type="evidence" value="ECO:0007669"/>
    <property type="project" value="UniProtKB-UniRule"/>
</dbReference>
<dbReference type="GO" id="GO:0005829">
    <property type="term" value="C:cytosol"/>
    <property type="evidence" value="ECO:0007669"/>
    <property type="project" value="TreeGrafter"/>
</dbReference>
<keyword evidence="7 10" id="KW-0648">Protein biosynthesis</keyword>
<dbReference type="InterPro" id="IPR004526">
    <property type="entry name" value="Glu-tRNA-synth_arc/euk"/>
</dbReference>
<dbReference type="NCBIfam" id="NF003169">
    <property type="entry name" value="PRK04156.1"/>
    <property type="match status" value="1"/>
</dbReference>
<dbReference type="InterPro" id="IPR049437">
    <property type="entry name" value="tRNA-synt_1c_C2"/>
</dbReference>
<evidence type="ECO:0000256" key="6">
    <source>
        <dbReference type="ARBA" id="ARBA00022840"/>
    </source>
</evidence>
<keyword evidence="6 10" id="KW-0067">ATP-binding</keyword>
<evidence type="ECO:0000256" key="8">
    <source>
        <dbReference type="ARBA" id="ARBA00023146"/>
    </source>
</evidence>
<dbReference type="GO" id="GO:0043604">
    <property type="term" value="P:amide biosynthetic process"/>
    <property type="evidence" value="ECO:0007669"/>
    <property type="project" value="TreeGrafter"/>
</dbReference>
<dbReference type="CDD" id="cd09287">
    <property type="entry name" value="GluRS_non_core"/>
    <property type="match status" value="1"/>
</dbReference>
<protein>
    <recommendedName>
        <fullName evidence="10">Glutamate--tRNA ligase</fullName>
        <ecNumber evidence="10">6.1.1.17</ecNumber>
    </recommendedName>
    <alternativeName>
        <fullName evidence="10">Glutamyl-tRNA synthetase</fullName>
        <shortName evidence="10">GluRS</shortName>
    </alternativeName>
</protein>
<dbReference type="PRINTS" id="PR00987">
    <property type="entry name" value="TRNASYNTHGLU"/>
</dbReference>
<evidence type="ECO:0000256" key="10">
    <source>
        <dbReference type="HAMAP-Rule" id="MF_02076"/>
    </source>
</evidence>
<evidence type="ECO:0000313" key="15">
    <source>
        <dbReference type="Proteomes" id="UP000605144"/>
    </source>
</evidence>
<dbReference type="InterPro" id="IPR020056">
    <property type="entry name" value="Rbsml_bL25/Gln-tRNA_synth_N"/>
</dbReference>
<dbReference type="PROSITE" id="PS00178">
    <property type="entry name" value="AA_TRNA_LIGASE_I"/>
    <property type="match status" value="1"/>
</dbReference>
<keyword evidence="3 10" id="KW-0963">Cytoplasm</keyword>
<evidence type="ECO:0000256" key="1">
    <source>
        <dbReference type="ARBA" id="ARBA00004496"/>
    </source>
</evidence>
<comment type="function">
    <text evidence="10">Catalyzes the attachment of glutamate to tRNA(Glu) in a two-step reaction: glutamate is first activated by ATP to form Glu-AMP and then transferred to the acceptor end of tRNA(Glu).</text>
</comment>